<comment type="caution">
    <text evidence="1">The sequence shown here is derived from an EMBL/GenBank/DDBJ whole genome shotgun (WGS) entry which is preliminary data.</text>
</comment>
<name>A0AAD6TV46_9AGAR</name>
<keyword evidence="4" id="KW-1185">Reference proteome</keyword>
<organism evidence="1 4">
    <name type="scientific">Mycena belliarum</name>
    <dbReference type="NCBI Taxonomy" id="1033014"/>
    <lineage>
        <taxon>Eukaryota</taxon>
        <taxon>Fungi</taxon>
        <taxon>Dikarya</taxon>
        <taxon>Basidiomycota</taxon>
        <taxon>Agaricomycotina</taxon>
        <taxon>Agaricomycetes</taxon>
        <taxon>Agaricomycetidae</taxon>
        <taxon>Agaricales</taxon>
        <taxon>Marasmiineae</taxon>
        <taxon>Mycenaceae</taxon>
        <taxon>Mycena</taxon>
    </lineage>
</organism>
<reference evidence="1" key="1">
    <citation type="submission" date="2023-03" db="EMBL/GenBank/DDBJ databases">
        <title>Massive genome expansion in bonnet fungi (Mycena s.s.) driven by repeated elements and novel gene families across ecological guilds.</title>
        <authorList>
            <consortium name="Lawrence Berkeley National Laboratory"/>
            <person name="Harder C.B."/>
            <person name="Miyauchi S."/>
            <person name="Viragh M."/>
            <person name="Kuo A."/>
            <person name="Thoen E."/>
            <person name="Andreopoulos B."/>
            <person name="Lu D."/>
            <person name="Skrede I."/>
            <person name="Drula E."/>
            <person name="Henrissat B."/>
            <person name="Morin E."/>
            <person name="Kohler A."/>
            <person name="Barry K."/>
            <person name="LaButti K."/>
            <person name="Morin E."/>
            <person name="Salamov A."/>
            <person name="Lipzen A."/>
            <person name="Mereny Z."/>
            <person name="Hegedus B."/>
            <person name="Baldrian P."/>
            <person name="Stursova M."/>
            <person name="Weitz H."/>
            <person name="Taylor A."/>
            <person name="Grigoriev I.V."/>
            <person name="Nagy L.G."/>
            <person name="Martin F."/>
            <person name="Kauserud H."/>
        </authorList>
    </citation>
    <scope>NUCLEOTIDE SEQUENCE</scope>
    <source>
        <strain evidence="1">CBHHK173m</strain>
    </source>
</reference>
<gene>
    <name evidence="1" type="ORF">B0H15DRAFT_953394</name>
    <name evidence="2" type="ORF">B0H15DRAFT_953400</name>
    <name evidence="3" type="ORF">B0H15DRAFT_953406</name>
</gene>
<evidence type="ECO:0000313" key="4">
    <source>
        <dbReference type="Proteomes" id="UP001222325"/>
    </source>
</evidence>
<protein>
    <submittedName>
        <fullName evidence="1">Uncharacterized protein</fullName>
    </submittedName>
</protein>
<accession>A0AAD6TV46</accession>
<dbReference type="EMBL" id="JARJCN010000053">
    <property type="protein sequence ID" value="KAJ7080799.1"/>
    <property type="molecule type" value="Genomic_DNA"/>
</dbReference>
<evidence type="ECO:0000313" key="1">
    <source>
        <dbReference type="EMBL" id="KAJ7080794.1"/>
    </source>
</evidence>
<dbReference type="EMBL" id="JARJCN010000053">
    <property type="protein sequence ID" value="KAJ7080804.1"/>
    <property type="molecule type" value="Genomic_DNA"/>
</dbReference>
<dbReference type="EMBL" id="JARJCN010000053">
    <property type="protein sequence ID" value="KAJ7080794.1"/>
    <property type="molecule type" value="Genomic_DNA"/>
</dbReference>
<proteinExistence type="predicted"/>
<evidence type="ECO:0000313" key="3">
    <source>
        <dbReference type="EMBL" id="KAJ7080804.1"/>
    </source>
</evidence>
<dbReference type="AlphaFoldDB" id="A0AAD6TV46"/>
<evidence type="ECO:0000313" key="2">
    <source>
        <dbReference type="EMBL" id="KAJ7080799.1"/>
    </source>
</evidence>
<sequence length="110" mass="11980">MSHYTSRASVAQSREKSDALSIPLQRRRASIYMAFDALDALSDVPALVQLNLAPDLMHLTLPHTAPSPPTLFPFSVLPERAISDAPGLLVFTRRLPDASAFTGNDHLDPT</sequence>
<dbReference type="Proteomes" id="UP001222325">
    <property type="component" value="Unassembled WGS sequence"/>
</dbReference>